<keyword evidence="1" id="KW-1133">Transmembrane helix</keyword>
<protein>
    <recommendedName>
        <fullName evidence="4">Integral membrane protein</fullName>
    </recommendedName>
</protein>
<keyword evidence="1" id="KW-0472">Membrane</keyword>
<keyword evidence="3" id="KW-1185">Reference proteome</keyword>
<proteinExistence type="predicted"/>
<evidence type="ECO:0000313" key="3">
    <source>
        <dbReference type="Proteomes" id="UP001600888"/>
    </source>
</evidence>
<accession>A0ABR4EX75</accession>
<evidence type="ECO:0008006" key="4">
    <source>
        <dbReference type="Google" id="ProtNLM"/>
    </source>
</evidence>
<evidence type="ECO:0000256" key="1">
    <source>
        <dbReference type="SAM" id="Phobius"/>
    </source>
</evidence>
<evidence type="ECO:0000313" key="2">
    <source>
        <dbReference type="EMBL" id="KAL2287057.1"/>
    </source>
</evidence>
<organism evidence="2 3">
    <name type="scientific">Diaporthe vaccinii</name>
    <dbReference type="NCBI Taxonomy" id="105482"/>
    <lineage>
        <taxon>Eukaryota</taxon>
        <taxon>Fungi</taxon>
        <taxon>Dikarya</taxon>
        <taxon>Ascomycota</taxon>
        <taxon>Pezizomycotina</taxon>
        <taxon>Sordariomycetes</taxon>
        <taxon>Sordariomycetidae</taxon>
        <taxon>Diaporthales</taxon>
        <taxon>Diaporthaceae</taxon>
        <taxon>Diaporthe</taxon>
        <taxon>Diaporthe eres species complex</taxon>
    </lineage>
</organism>
<feature type="transmembrane region" description="Helical" evidence="1">
    <location>
        <begin position="50"/>
        <end position="69"/>
    </location>
</feature>
<dbReference type="EMBL" id="JBAWTH010000021">
    <property type="protein sequence ID" value="KAL2287057.1"/>
    <property type="molecule type" value="Genomic_DNA"/>
</dbReference>
<name>A0ABR4EX75_9PEZI</name>
<dbReference type="Proteomes" id="UP001600888">
    <property type="component" value="Unassembled WGS sequence"/>
</dbReference>
<keyword evidence="1" id="KW-0812">Transmembrane</keyword>
<sequence length="151" mass="16778">MFNLRSKRVTRFLHVSVLWFLFAVFVAAGTGTFAASWRLQPAQDSGLDSGFYNVLSQTFLTLLASWCTVHPVLHNHLTKRRSRVPLPAPTVVFIFSFVATFCAAMAAPIFYARLRNRTLAENIGNTLNFVSGFFTVVTASQLAGGVMRIED</sequence>
<reference evidence="2 3" key="1">
    <citation type="submission" date="2024-03" db="EMBL/GenBank/DDBJ databases">
        <title>A high-quality draft genome sequence of Diaporthe vaccinii, a causative agent of upright dieback and viscid rot disease in cranberry plants.</title>
        <authorList>
            <person name="Sarrasin M."/>
            <person name="Lang B.F."/>
            <person name="Burger G."/>
        </authorList>
    </citation>
    <scope>NUCLEOTIDE SEQUENCE [LARGE SCALE GENOMIC DNA]</scope>
    <source>
        <strain evidence="2 3">IS7</strain>
    </source>
</reference>
<feature type="transmembrane region" description="Helical" evidence="1">
    <location>
        <begin position="126"/>
        <end position="147"/>
    </location>
</feature>
<comment type="caution">
    <text evidence="2">The sequence shown here is derived from an EMBL/GenBank/DDBJ whole genome shotgun (WGS) entry which is preliminary data.</text>
</comment>
<gene>
    <name evidence="2" type="ORF">FJTKL_06072</name>
</gene>
<feature type="transmembrane region" description="Helical" evidence="1">
    <location>
        <begin position="90"/>
        <end position="114"/>
    </location>
</feature>